<name>A0A6S6T0M7_9BACT</name>
<dbReference type="GO" id="GO:0005829">
    <property type="term" value="C:cytosol"/>
    <property type="evidence" value="ECO:0007669"/>
    <property type="project" value="TreeGrafter"/>
</dbReference>
<dbReference type="InterPro" id="IPR014030">
    <property type="entry name" value="Ketoacyl_synth_N"/>
</dbReference>
<dbReference type="GO" id="GO:0004315">
    <property type="term" value="F:3-oxoacyl-[acyl-carrier-protein] synthase activity"/>
    <property type="evidence" value="ECO:0007669"/>
    <property type="project" value="UniProtKB-UniRule"/>
</dbReference>
<accession>A0A6S6T0M7</accession>
<evidence type="ECO:0000259" key="14">
    <source>
        <dbReference type="PROSITE" id="PS52004"/>
    </source>
</evidence>
<feature type="active site" description="For beta-ketoacyl synthase activity" evidence="12">
    <location>
        <position position="161"/>
    </location>
</feature>
<feature type="domain" description="Ketosynthase family 3 (KS3)" evidence="14">
    <location>
        <begin position="1"/>
        <end position="404"/>
    </location>
</feature>
<keyword evidence="6 11" id="KW-0808">Transferase</keyword>
<dbReference type="EMBL" id="CACVAU010000028">
    <property type="protein sequence ID" value="CAA6808374.1"/>
    <property type="molecule type" value="Genomic_DNA"/>
</dbReference>
<dbReference type="SUPFAM" id="SSF53901">
    <property type="entry name" value="Thiolase-like"/>
    <property type="match status" value="2"/>
</dbReference>
<evidence type="ECO:0000256" key="11">
    <source>
        <dbReference type="PIRNR" id="PIRNR000447"/>
    </source>
</evidence>
<keyword evidence="8" id="KW-0443">Lipid metabolism</keyword>
<evidence type="ECO:0000256" key="5">
    <source>
        <dbReference type="ARBA" id="ARBA00022516"/>
    </source>
</evidence>
<evidence type="ECO:0000256" key="3">
    <source>
        <dbReference type="ARBA" id="ARBA00012356"/>
    </source>
</evidence>
<dbReference type="Gene3D" id="3.40.47.10">
    <property type="match status" value="1"/>
</dbReference>
<dbReference type="NCBIfam" id="NF006274">
    <property type="entry name" value="PRK08439.1"/>
    <property type="match status" value="1"/>
</dbReference>
<dbReference type="FunFam" id="3.40.47.10:FF:000009">
    <property type="entry name" value="3-oxoacyl-[acyl-carrier-protein] synthase 2"/>
    <property type="match status" value="1"/>
</dbReference>
<organism evidence="15">
    <name type="scientific">uncultured Sulfurovum sp</name>
    <dbReference type="NCBI Taxonomy" id="269237"/>
    <lineage>
        <taxon>Bacteria</taxon>
        <taxon>Pseudomonadati</taxon>
        <taxon>Campylobacterota</taxon>
        <taxon>Epsilonproteobacteria</taxon>
        <taxon>Campylobacterales</taxon>
        <taxon>Sulfurovaceae</taxon>
        <taxon>Sulfurovum</taxon>
        <taxon>environmental samples</taxon>
    </lineage>
</organism>
<dbReference type="PIRSF" id="PIRSF000447">
    <property type="entry name" value="KAS_II"/>
    <property type="match status" value="1"/>
</dbReference>
<reference evidence="15" key="1">
    <citation type="submission" date="2020-01" db="EMBL/GenBank/DDBJ databases">
        <authorList>
            <person name="Meier V. D."/>
            <person name="Meier V D."/>
        </authorList>
    </citation>
    <scope>NUCLEOTIDE SEQUENCE</scope>
    <source>
        <strain evidence="15">HLG_WM_MAG_05</strain>
    </source>
</reference>
<dbReference type="Pfam" id="PF00109">
    <property type="entry name" value="ketoacyl-synt"/>
    <property type="match status" value="1"/>
</dbReference>
<dbReference type="SMART" id="SM00825">
    <property type="entry name" value="PKS_KS"/>
    <property type="match status" value="1"/>
</dbReference>
<protein>
    <recommendedName>
        <fullName evidence="4 11">3-oxoacyl-[acyl-carrier-protein] synthase 2</fullName>
        <ecNumber evidence="3 11">2.3.1.179</ecNumber>
    </recommendedName>
</protein>
<proteinExistence type="inferred from homology"/>
<comment type="function">
    <text evidence="11">Involved in the type II fatty acid elongation cycle. Catalyzes the elongation of a wide range of acyl-ACP by the addition of two carbons from malonyl-ACP to an acyl acceptor. Can efficiently catalyze the conversion of palmitoleoyl-ACP (cis-hexadec-9-enoyl-ACP) to cis-vaccenoyl-ACP (cis-octadec-11-enoyl-ACP), an essential step in the thermal regulation of fatty acid composition.</text>
</comment>
<keyword evidence="7" id="KW-0276">Fatty acid metabolism</keyword>
<dbReference type="NCBIfam" id="TIGR03150">
    <property type="entry name" value="fabF"/>
    <property type="match status" value="1"/>
</dbReference>
<evidence type="ECO:0000256" key="1">
    <source>
        <dbReference type="ARBA" id="ARBA00005194"/>
    </source>
</evidence>
<evidence type="ECO:0000256" key="2">
    <source>
        <dbReference type="ARBA" id="ARBA00008467"/>
    </source>
</evidence>
<dbReference type="CDD" id="cd00834">
    <property type="entry name" value="KAS_I_II"/>
    <property type="match status" value="1"/>
</dbReference>
<dbReference type="Pfam" id="PF02801">
    <property type="entry name" value="Ketoacyl-synt_C"/>
    <property type="match status" value="1"/>
</dbReference>
<evidence type="ECO:0000256" key="9">
    <source>
        <dbReference type="ARBA" id="ARBA00023160"/>
    </source>
</evidence>
<evidence type="ECO:0000256" key="12">
    <source>
        <dbReference type="PIRSR" id="PIRSR000447-1"/>
    </source>
</evidence>
<gene>
    <name evidence="15" type="ORF">HELGO_WM13428</name>
</gene>
<comment type="catalytic activity">
    <reaction evidence="11">
        <text>(9Z)-hexadecenoyl-[ACP] + malonyl-[ACP] + H(+) = 3-oxo-(11Z)-octadecenoyl-[ACP] + holo-[ACP] + CO2</text>
        <dbReference type="Rhea" id="RHEA:55040"/>
        <dbReference type="Rhea" id="RHEA-COMP:9623"/>
        <dbReference type="Rhea" id="RHEA-COMP:9685"/>
        <dbReference type="Rhea" id="RHEA-COMP:10800"/>
        <dbReference type="Rhea" id="RHEA-COMP:14074"/>
        <dbReference type="ChEBI" id="CHEBI:15378"/>
        <dbReference type="ChEBI" id="CHEBI:16526"/>
        <dbReference type="ChEBI" id="CHEBI:64479"/>
        <dbReference type="ChEBI" id="CHEBI:78449"/>
        <dbReference type="ChEBI" id="CHEBI:83989"/>
        <dbReference type="ChEBI" id="CHEBI:138538"/>
        <dbReference type="EC" id="2.3.1.179"/>
    </reaction>
</comment>
<dbReference type="EC" id="2.3.1.179" evidence="3 11"/>
<evidence type="ECO:0000256" key="7">
    <source>
        <dbReference type="ARBA" id="ARBA00022832"/>
    </source>
</evidence>
<comment type="catalytic activity">
    <reaction evidence="11">
        <text>a fatty acyl-[ACP] + malonyl-[ACP] + H(+) = a 3-oxoacyl-[ACP] + holo-[ACP] + CO2</text>
        <dbReference type="Rhea" id="RHEA:22836"/>
        <dbReference type="Rhea" id="RHEA-COMP:9623"/>
        <dbReference type="Rhea" id="RHEA-COMP:9685"/>
        <dbReference type="Rhea" id="RHEA-COMP:9916"/>
        <dbReference type="Rhea" id="RHEA-COMP:14125"/>
        <dbReference type="ChEBI" id="CHEBI:15378"/>
        <dbReference type="ChEBI" id="CHEBI:16526"/>
        <dbReference type="ChEBI" id="CHEBI:64479"/>
        <dbReference type="ChEBI" id="CHEBI:78449"/>
        <dbReference type="ChEBI" id="CHEBI:78776"/>
        <dbReference type="ChEBI" id="CHEBI:138651"/>
    </reaction>
</comment>
<dbReference type="PANTHER" id="PTHR11712">
    <property type="entry name" value="POLYKETIDE SYNTHASE-RELATED"/>
    <property type="match status" value="1"/>
</dbReference>
<dbReference type="PANTHER" id="PTHR11712:SF336">
    <property type="entry name" value="3-OXOACYL-[ACYL-CARRIER-PROTEIN] SYNTHASE, MITOCHONDRIAL"/>
    <property type="match status" value="1"/>
</dbReference>
<evidence type="ECO:0000256" key="10">
    <source>
        <dbReference type="ARBA" id="ARBA00023315"/>
    </source>
</evidence>
<dbReference type="InterPro" id="IPR020841">
    <property type="entry name" value="PKS_Beta-ketoAc_synthase_dom"/>
</dbReference>
<dbReference type="GO" id="GO:0006633">
    <property type="term" value="P:fatty acid biosynthetic process"/>
    <property type="evidence" value="ECO:0007669"/>
    <property type="project" value="UniProtKB-UniRule"/>
</dbReference>
<dbReference type="InterPro" id="IPR014031">
    <property type="entry name" value="Ketoacyl_synth_C"/>
</dbReference>
<dbReference type="InterPro" id="IPR016039">
    <property type="entry name" value="Thiolase-like"/>
</dbReference>
<keyword evidence="10 11" id="KW-0012">Acyltransferase</keyword>
<dbReference type="UniPathway" id="UPA00094"/>
<evidence type="ECO:0000256" key="8">
    <source>
        <dbReference type="ARBA" id="ARBA00023098"/>
    </source>
</evidence>
<evidence type="ECO:0000256" key="6">
    <source>
        <dbReference type="ARBA" id="ARBA00022679"/>
    </source>
</evidence>
<dbReference type="InterPro" id="IPR017568">
    <property type="entry name" value="3-oxoacyl-ACP_synth-2"/>
</dbReference>
<sequence>MKRVVVTGLGMINSVGHDKESSFSAILNGECGIKEIELFDAEKFPVKIAGEIVGFDPSEVMDAKEVKKADRFIQLGMKATKEAMLDANFDTDVDMERFGVSSASGIGGLPNIEKNSVICNTRGPKRISPFFIPSSLVNMLGGFITIEHGIKGPNLSCVTACAAGTHAIAEAAKTIMLDGADRMLVIGAESAICGAGIGGFASMKALSTNNDNPQEASRPFDADRNGFVMGEGAAALILEEYEMAVARGAKIYGEVVGFGESGDANHITTPVVDGPLRAMKAAMRMAGDVKVDYVNAHGTSTPANDKNETAAVKELFGGADNCPPMSSIKGQIGHCLGAAGAIEAVVSLMAMRDGKLPPTINYTTPDENCDLDYVTDGVRDADLNVVMSNSFGFGGTNGVVIFKKI</sequence>
<dbReference type="InterPro" id="IPR000794">
    <property type="entry name" value="Beta-ketoacyl_synthase"/>
</dbReference>
<keyword evidence="9 11" id="KW-0275">Fatty acid biosynthesis</keyword>
<keyword evidence="5 11" id="KW-0444">Lipid biosynthesis</keyword>
<evidence type="ECO:0000256" key="13">
    <source>
        <dbReference type="RuleBase" id="RU003694"/>
    </source>
</evidence>
<dbReference type="AlphaFoldDB" id="A0A6S6T0M7"/>
<comment type="similarity">
    <text evidence="2 11 13">Belongs to the thiolase-like superfamily. Beta-ketoacyl-ACP synthases family.</text>
</comment>
<evidence type="ECO:0000256" key="4">
    <source>
        <dbReference type="ARBA" id="ARBA00014657"/>
    </source>
</evidence>
<comment type="pathway">
    <text evidence="1 11">Lipid metabolism; fatty acid biosynthesis.</text>
</comment>
<evidence type="ECO:0000313" key="15">
    <source>
        <dbReference type="EMBL" id="CAA6808374.1"/>
    </source>
</evidence>
<dbReference type="NCBIfam" id="NF005589">
    <property type="entry name" value="PRK07314.1"/>
    <property type="match status" value="1"/>
</dbReference>
<dbReference type="PROSITE" id="PS52004">
    <property type="entry name" value="KS3_2"/>
    <property type="match status" value="1"/>
</dbReference>